<sequence>MDPNLSDDRRIQVDEMVVYGTGVMQSFEENFANLLKDTKDRDYTMGGCFFTTGCEAMLRSLGMLDFQTGKVKQSNDGEDGKRKTFIATIGPTTRDYLQNTFGCEPDVCGEKQVQKV</sequence>
<dbReference type="GO" id="GO:0004852">
    <property type="term" value="F:uroporphyrinogen-III synthase activity"/>
    <property type="evidence" value="ECO:0007669"/>
    <property type="project" value="InterPro"/>
</dbReference>
<dbReference type="GO" id="GO:0006782">
    <property type="term" value="P:protoporphyrinogen IX biosynthetic process"/>
    <property type="evidence" value="ECO:0007669"/>
    <property type="project" value="UniProtKB-UniPathway"/>
</dbReference>
<dbReference type="UniPathway" id="UPA00251">
    <property type="reaction ID" value="UER00320"/>
</dbReference>
<dbReference type="GO" id="GO:0005829">
    <property type="term" value="C:cytosol"/>
    <property type="evidence" value="ECO:0007669"/>
    <property type="project" value="TreeGrafter"/>
</dbReference>
<evidence type="ECO:0000313" key="1">
    <source>
        <dbReference type="EMBL" id="RAL62039.1"/>
    </source>
</evidence>
<comment type="caution">
    <text evidence="1">The sequence shown here is derived from an EMBL/GenBank/DDBJ whole genome shotgun (WGS) entry which is preliminary data.</text>
</comment>
<dbReference type="PANTHER" id="PTHR12390">
    <property type="entry name" value="UROPORPHYRINOGEN III SYNTHASE"/>
    <property type="match status" value="1"/>
</dbReference>
<reference evidence="1 2" key="1">
    <citation type="submission" date="2018-06" db="EMBL/GenBank/DDBJ databases">
        <title>Genome Sequence of the Brown Rot Fungal Pathogen Monilinia fructigena.</title>
        <authorList>
            <person name="Landi L."/>
            <person name="De Miccolis Angelini R.M."/>
            <person name="Pollastro S."/>
            <person name="Abate D."/>
            <person name="Faretra F."/>
            <person name="Romanazzi G."/>
        </authorList>
    </citation>
    <scope>NUCLEOTIDE SEQUENCE [LARGE SCALE GENOMIC DNA]</scope>
    <source>
        <strain evidence="1 2">Mfrg269</strain>
    </source>
</reference>
<keyword evidence="2" id="KW-1185">Reference proteome</keyword>
<organism evidence="1 2">
    <name type="scientific">Monilinia fructigena</name>
    <dbReference type="NCBI Taxonomy" id="38457"/>
    <lineage>
        <taxon>Eukaryota</taxon>
        <taxon>Fungi</taxon>
        <taxon>Dikarya</taxon>
        <taxon>Ascomycota</taxon>
        <taxon>Pezizomycotina</taxon>
        <taxon>Leotiomycetes</taxon>
        <taxon>Helotiales</taxon>
        <taxon>Sclerotiniaceae</taxon>
        <taxon>Monilinia</taxon>
    </lineage>
</organism>
<dbReference type="EMBL" id="QKRW01000027">
    <property type="protein sequence ID" value="RAL62039.1"/>
    <property type="molecule type" value="Genomic_DNA"/>
</dbReference>
<dbReference type="AlphaFoldDB" id="A0A395IUL4"/>
<dbReference type="PANTHER" id="PTHR12390:SF0">
    <property type="entry name" value="UROPORPHYRINOGEN-III SYNTHASE"/>
    <property type="match status" value="1"/>
</dbReference>
<proteinExistence type="predicted"/>
<dbReference type="InterPro" id="IPR039793">
    <property type="entry name" value="UROS/Hem4"/>
</dbReference>
<gene>
    <name evidence="1" type="ORF">DID88_002526</name>
</gene>
<dbReference type="GO" id="GO:0006780">
    <property type="term" value="P:uroporphyrinogen III biosynthetic process"/>
    <property type="evidence" value="ECO:0007669"/>
    <property type="project" value="InterPro"/>
</dbReference>
<dbReference type="OrthoDB" id="5595751at2759"/>
<dbReference type="Gene3D" id="3.40.50.10090">
    <property type="match status" value="2"/>
</dbReference>
<dbReference type="InterPro" id="IPR036108">
    <property type="entry name" value="4pyrrol_syn_uPrphyn_synt_sf"/>
</dbReference>
<protein>
    <submittedName>
        <fullName evidence="1">Uncharacterized protein</fullName>
    </submittedName>
</protein>
<dbReference type="SUPFAM" id="SSF69618">
    <property type="entry name" value="HemD-like"/>
    <property type="match status" value="1"/>
</dbReference>
<accession>A0A395IUL4</accession>
<dbReference type="Proteomes" id="UP000249056">
    <property type="component" value="Unassembled WGS sequence"/>
</dbReference>
<evidence type="ECO:0000313" key="2">
    <source>
        <dbReference type="Proteomes" id="UP000249056"/>
    </source>
</evidence>
<name>A0A395IUL4_9HELO</name>